<protein>
    <submittedName>
        <fullName evidence="2">Uncharacterized protein</fullName>
    </submittedName>
</protein>
<dbReference type="EMBL" id="VSSQ01027603">
    <property type="protein sequence ID" value="MPM76932.1"/>
    <property type="molecule type" value="Genomic_DNA"/>
</dbReference>
<gene>
    <name evidence="2" type="ORF">SDC9_123931</name>
</gene>
<feature type="transmembrane region" description="Helical" evidence="1">
    <location>
        <begin position="38"/>
        <end position="58"/>
    </location>
</feature>
<dbReference type="AlphaFoldDB" id="A0A645CJJ5"/>
<organism evidence="2">
    <name type="scientific">bioreactor metagenome</name>
    <dbReference type="NCBI Taxonomy" id="1076179"/>
    <lineage>
        <taxon>unclassified sequences</taxon>
        <taxon>metagenomes</taxon>
        <taxon>ecological metagenomes</taxon>
    </lineage>
</organism>
<comment type="caution">
    <text evidence="2">The sequence shown here is derived from an EMBL/GenBank/DDBJ whole genome shotgun (WGS) entry which is preliminary data.</text>
</comment>
<feature type="transmembrane region" description="Helical" evidence="1">
    <location>
        <begin position="6"/>
        <end position="26"/>
    </location>
</feature>
<name>A0A645CJJ5_9ZZZZ</name>
<keyword evidence="1" id="KW-1133">Transmembrane helix</keyword>
<evidence type="ECO:0000256" key="1">
    <source>
        <dbReference type="SAM" id="Phobius"/>
    </source>
</evidence>
<keyword evidence="1" id="KW-0472">Membrane</keyword>
<evidence type="ECO:0000313" key="2">
    <source>
        <dbReference type="EMBL" id="MPM76932.1"/>
    </source>
</evidence>
<reference evidence="2" key="1">
    <citation type="submission" date="2019-08" db="EMBL/GenBank/DDBJ databases">
        <authorList>
            <person name="Kucharzyk K."/>
            <person name="Murdoch R.W."/>
            <person name="Higgins S."/>
            <person name="Loffler F."/>
        </authorList>
    </citation>
    <scope>NUCLEOTIDE SEQUENCE</scope>
</reference>
<proteinExistence type="predicted"/>
<accession>A0A645CJJ5</accession>
<keyword evidence="1" id="KW-0812">Transmembrane</keyword>
<sequence>MLAIGKNSWVGWVLCTVIFSGAFLLQSKLRKKGCLLKLLVWLATAAMLFVILGVTATGSKTFTTAKLKNAHMTTEMDAQGVPVDEVSAYSVYAPELIVVAELHNAPDHTQVKFVWRYVTGDLPIAEYTMDSGENATSAYVFSNVTNDKLWPVGNYRVDMYIEDRETPDCSVAFEVTAD</sequence>